<gene>
    <name evidence="1" type="ORF">CN497_09520</name>
</gene>
<name>A0AAE5P9A4_PRIMG</name>
<comment type="caution">
    <text evidence="1">The sequence shown here is derived from an EMBL/GenBank/DDBJ whole genome shotgun (WGS) entry which is preliminary data.</text>
</comment>
<dbReference type="EMBL" id="NTYW01000006">
    <property type="protein sequence ID" value="PES40941.1"/>
    <property type="molecule type" value="Genomic_DNA"/>
</dbReference>
<evidence type="ECO:0000313" key="1">
    <source>
        <dbReference type="EMBL" id="PES40941.1"/>
    </source>
</evidence>
<accession>A0AAE5P9A4</accession>
<evidence type="ECO:0000313" key="2">
    <source>
        <dbReference type="Proteomes" id="UP000220341"/>
    </source>
</evidence>
<proteinExistence type="predicted"/>
<dbReference type="AlphaFoldDB" id="A0AAE5P9A4"/>
<dbReference type="Proteomes" id="UP000220341">
    <property type="component" value="Unassembled WGS sequence"/>
</dbReference>
<reference evidence="1 2" key="1">
    <citation type="submission" date="2017-09" db="EMBL/GenBank/DDBJ databases">
        <title>Large-scale bioinformatics analysis of Bacillus genomes uncovers conserved roles of natural products in bacterial physiology.</title>
        <authorList>
            <consortium name="Agbiome Team Llc"/>
            <person name="Bleich R.M."/>
            <person name="Kirk G.J."/>
            <person name="Santa Maria K.C."/>
            <person name="Allen S.E."/>
            <person name="Farag S."/>
            <person name="Shank E.A."/>
            <person name="Bowers A."/>
        </authorList>
    </citation>
    <scope>NUCLEOTIDE SEQUENCE [LARGE SCALE GENOMIC DNA]</scope>
    <source>
        <strain evidence="1 2">AFS003013</strain>
    </source>
</reference>
<sequence>MDDDYEKTPSAERYYGKWMGSFSRNSFTSASAAHMATASSYTDWSLFVGWYLATPIQILTELKKKKLSSY</sequence>
<organism evidence="1 2">
    <name type="scientific">Priestia megaterium</name>
    <name type="common">Bacillus megaterium</name>
    <dbReference type="NCBI Taxonomy" id="1404"/>
    <lineage>
        <taxon>Bacteria</taxon>
        <taxon>Bacillati</taxon>
        <taxon>Bacillota</taxon>
        <taxon>Bacilli</taxon>
        <taxon>Bacillales</taxon>
        <taxon>Bacillaceae</taxon>
        <taxon>Priestia</taxon>
    </lineage>
</organism>
<protein>
    <submittedName>
        <fullName evidence="1">Uncharacterized protein</fullName>
    </submittedName>
</protein>